<dbReference type="OrthoDB" id="1187891at2"/>
<dbReference type="AlphaFoldDB" id="A0A2T6C121"/>
<proteinExistence type="predicted"/>
<keyword evidence="1" id="KW-0732">Signal</keyword>
<evidence type="ECO:0000313" key="2">
    <source>
        <dbReference type="EMBL" id="PTX62018.1"/>
    </source>
</evidence>
<dbReference type="PROSITE" id="PS51257">
    <property type="entry name" value="PROKAR_LIPOPROTEIN"/>
    <property type="match status" value="1"/>
</dbReference>
<dbReference type="EMBL" id="QBKT01000003">
    <property type="protein sequence ID" value="PTX62018.1"/>
    <property type="molecule type" value="Genomic_DNA"/>
</dbReference>
<gene>
    <name evidence="2" type="ORF">C8N46_103116</name>
</gene>
<feature type="chain" id="PRO_5015395142" description="Lipoprotein" evidence="1">
    <location>
        <begin position="22"/>
        <end position="200"/>
    </location>
</feature>
<evidence type="ECO:0000256" key="1">
    <source>
        <dbReference type="SAM" id="SignalP"/>
    </source>
</evidence>
<dbReference type="Proteomes" id="UP000244090">
    <property type="component" value="Unassembled WGS sequence"/>
</dbReference>
<protein>
    <recommendedName>
        <fullName evidence="4">Lipoprotein</fullName>
    </recommendedName>
</protein>
<evidence type="ECO:0000313" key="3">
    <source>
        <dbReference type="Proteomes" id="UP000244090"/>
    </source>
</evidence>
<feature type="signal peptide" evidence="1">
    <location>
        <begin position="1"/>
        <end position="21"/>
    </location>
</feature>
<evidence type="ECO:0008006" key="4">
    <source>
        <dbReference type="Google" id="ProtNLM"/>
    </source>
</evidence>
<dbReference type="RefSeq" id="WP_146169754.1">
    <property type="nucleotide sequence ID" value="NZ_QBKT01000003.1"/>
</dbReference>
<keyword evidence="3" id="KW-1185">Reference proteome</keyword>
<organism evidence="2 3">
    <name type="scientific">Kordia periserrulae</name>
    <dbReference type="NCBI Taxonomy" id="701523"/>
    <lineage>
        <taxon>Bacteria</taxon>
        <taxon>Pseudomonadati</taxon>
        <taxon>Bacteroidota</taxon>
        <taxon>Flavobacteriia</taxon>
        <taxon>Flavobacteriales</taxon>
        <taxon>Flavobacteriaceae</taxon>
        <taxon>Kordia</taxon>
    </lineage>
</organism>
<sequence length="200" mass="22199">MKFLIRSSSVLLVTLSLYACASIPASTATLSQEVIAEANSMHQLNIALVNKLFDERKDKVNDFINNQYIPRFVKNFQSKIPAGIDVNAELPNILKSIMPVINRKRDSLQGLLDVQRNEMITTLNNSYANYQQASSTLQNLISSAVKLKQSEANTLAEIQNLTHTNLNVGKIQSHLDSLLIKTGNGFNKLLNVESTIRGNN</sequence>
<reference evidence="2 3" key="1">
    <citation type="submission" date="2018-04" db="EMBL/GenBank/DDBJ databases">
        <title>Genomic Encyclopedia of Archaeal and Bacterial Type Strains, Phase II (KMG-II): from individual species to whole genera.</title>
        <authorList>
            <person name="Goeker M."/>
        </authorList>
    </citation>
    <scope>NUCLEOTIDE SEQUENCE [LARGE SCALE GENOMIC DNA]</scope>
    <source>
        <strain evidence="2 3">DSM 25731</strain>
    </source>
</reference>
<name>A0A2T6C121_9FLAO</name>
<accession>A0A2T6C121</accession>
<comment type="caution">
    <text evidence="2">The sequence shown here is derived from an EMBL/GenBank/DDBJ whole genome shotgun (WGS) entry which is preliminary data.</text>
</comment>